<protein>
    <submittedName>
        <fullName evidence="1">Uncharacterized protein</fullName>
    </submittedName>
</protein>
<dbReference type="AlphaFoldDB" id="A0A0M9EYH0"/>
<accession>A0A0M9EYH0</accession>
<evidence type="ECO:0000313" key="2">
    <source>
        <dbReference type="Proteomes" id="UP000037904"/>
    </source>
</evidence>
<dbReference type="Proteomes" id="UP000037904">
    <property type="component" value="Unassembled WGS sequence"/>
</dbReference>
<gene>
    <name evidence="1" type="ORF">FLAG1_04771</name>
</gene>
<reference evidence="1 2" key="1">
    <citation type="submission" date="2015-04" db="EMBL/GenBank/DDBJ databases">
        <title>The draft genome sequence of Fusarium langsethiae, a T-2/HT-2 mycotoxin producer.</title>
        <authorList>
            <person name="Lysoe E."/>
            <person name="Divon H.H."/>
            <person name="Terzi V."/>
            <person name="Orru L."/>
            <person name="Lamontanara A."/>
            <person name="Kolseth A.-K."/>
            <person name="Frandsen R.J."/>
            <person name="Nielsen K."/>
            <person name="Thrane U."/>
        </authorList>
    </citation>
    <scope>NUCLEOTIDE SEQUENCE [LARGE SCALE GENOMIC DNA]</scope>
    <source>
        <strain evidence="1 2">Fl201059</strain>
    </source>
</reference>
<organism evidence="1 2">
    <name type="scientific">Fusarium langsethiae</name>
    <dbReference type="NCBI Taxonomy" id="179993"/>
    <lineage>
        <taxon>Eukaryota</taxon>
        <taxon>Fungi</taxon>
        <taxon>Dikarya</taxon>
        <taxon>Ascomycota</taxon>
        <taxon>Pezizomycotina</taxon>
        <taxon>Sordariomycetes</taxon>
        <taxon>Hypocreomycetidae</taxon>
        <taxon>Hypocreales</taxon>
        <taxon>Nectriaceae</taxon>
        <taxon>Fusarium</taxon>
    </lineage>
</organism>
<proteinExistence type="predicted"/>
<sequence>MASGKRAAGVVFHGSFHGPSSKSKPSLTFTSLHFKINLTLDIFLSLKLQSLSHRLHAVDPIALQLHLKPI</sequence>
<name>A0A0M9EYH0_FUSLA</name>
<comment type="caution">
    <text evidence="1">The sequence shown here is derived from an EMBL/GenBank/DDBJ whole genome shotgun (WGS) entry which is preliminary data.</text>
</comment>
<evidence type="ECO:0000313" key="1">
    <source>
        <dbReference type="EMBL" id="KPA42343.1"/>
    </source>
</evidence>
<keyword evidence="2" id="KW-1185">Reference proteome</keyword>
<dbReference type="EMBL" id="JXCE01000068">
    <property type="protein sequence ID" value="KPA42343.1"/>
    <property type="molecule type" value="Genomic_DNA"/>
</dbReference>